<protein>
    <recommendedName>
        <fullName evidence="4">DUF38 domain-containing protein</fullName>
    </recommendedName>
</protein>
<dbReference type="AlphaFoldDB" id="A0A9P1IM68"/>
<feature type="chain" id="PRO_5040352309" description="DUF38 domain-containing protein" evidence="1">
    <location>
        <begin position="20"/>
        <end position="262"/>
    </location>
</feature>
<name>A0A9P1IM68_9PELO</name>
<proteinExistence type="predicted"/>
<dbReference type="Proteomes" id="UP001152747">
    <property type="component" value="Unassembled WGS sequence"/>
</dbReference>
<keyword evidence="3" id="KW-1185">Reference proteome</keyword>
<dbReference type="EMBL" id="CANHGI010000004">
    <property type="protein sequence ID" value="CAI5447620.1"/>
    <property type="molecule type" value="Genomic_DNA"/>
</dbReference>
<evidence type="ECO:0008006" key="4">
    <source>
        <dbReference type="Google" id="ProtNLM"/>
    </source>
</evidence>
<gene>
    <name evidence="2" type="ORF">CAMP_LOCUS10257</name>
</gene>
<keyword evidence="1" id="KW-0732">Signal</keyword>
<organism evidence="2 3">
    <name type="scientific">Caenorhabditis angaria</name>
    <dbReference type="NCBI Taxonomy" id="860376"/>
    <lineage>
        <taxon>Eukaryota</taxon>
        <taxon>Metazoa</taxon>
        <taxon>Ecdysozoa</taxon>
        <taxon>Nematoda</taxon>
        <taxon>Chromadorea</taxon>
        <taxon>Rhabditida</taxon>
        <taxon>Rhabditina</taxon>
        <taxon>Rhabditomorpha</taxon>
        <taxon>Rhabditoidea</taxon>
        <taxon>Rhabditidae</taxon>
        <taxon>Peloderinae</taxon>
        <taxon>Caenorhabditis</taxon>
    </lineage>
</organism>
<reference evidence="2" key="1">
    <citation type="submission" date="2022-11" db="EMBL/GenBank/DDBJ databases">
        <authorList>
            <person name="Kikuchi T."/>
        </authorList>
    </citation>
    <scope>NUCLEOTIDE SEQUENCE</scope>
    <source>
        <strain evidence="2">PS1010</strain>
    </source>
</reference>
<sequence length="262" mass="31243">MKTKIFLLIFIKFFPIFETLDFDEITYRKIPAMDFSTKLLKSIQEQQRKVDVKFVSCVGKWDDETLFDVQHKFKNFENSTIDVAAIRYVGDQTVLYFEVFSESSIHYRLAFYWVLRKKDGVPSYWGISHVMDISCKKWKNQVMGWNYDLKLTIVSVIELYNFFEERQNATNGREVLAKRFADNFEMKFCDGAKFKYFFKDSDGIVNSEELQYHDSVDFHRNNEEDKLEGISQCYMTINGRKLQIEHNDDKNQFTKGREYPCD</sequence>
<accession>A0A9P1IM68</accession>
<comment type="caution">
    <text evidence="2">The sequence shown here is derived from an EMBL/GenBank/DDBJ whole genome shotgun (WGS) entry which is preliminary data.</text>
</comment>
<evidence type="ECO:0000313" key="2">
    <source>
        <dbReference type="EMBL" id="CAI5447620.1"/>
    </source>
</evidence>
<feature type="signal peptide" evidence="1">
    <location>
        <begin position="1"/>
        <end position="19"/>
    </location>
</feature>
<evidence type="ECO:0000256" key="1">
    <source>
        <dbReference type="SAM" id="SignalP"/>
    </source>
</evidence>
<evidence type="ECO:0000313" key="3">
    <source>
        <dbReference type="Proteomes" id="UP001152747"/>
    </source>
</evidence>